<dbReference type="PANTHER" id="PTHR19328:SF13">
    <property type="entry name" value="HIPL1 PROTEIN"/>
    <property type="match status" value="1"/>
</dbReference>
<reference evidence="6 7" key="1">
    <citation type="journal article" date="2020" name="ISME J.">
        <title>Comparative genomics reveals insights into cyanobacterial evolution and habitat adaptation.</title>
        <authorList>
            <person name="Chen M.Y."/>
            <person name="Teng W.K."/>
            <person name="Zhao L."/>
            <person name="Hu C.X."/>
            <person name="Zhou Y.K."/>
            <person name="Han B.P."/>
            <person name="Song L.R."/>
            <person name="Shu W.S."/>
        </authorList>
    </citation>
    <scope>NUCLEOTIDE SEQUENCE [LARGE SCALE GENOMIC DNA]</scope>
    <source>
        <strain evidence="6 7">FACHB-838</strain>
    </source>
</reference>
<evidence type="ECO:0000313" key="7">
    <source>
        <dbReference type="Proteomes" id="UP000623440"/>
    </source>
</evidence>
<keyword evidence="3" id="KW-0106">Calcium</keyword>
<evidence type="ECO:0000313" key="6">
    <source>
        <dbReference type="EMBL" id="MBD2530495.1"/>
    </source>
</evidence>
<dbReference type="InterPro" id="IPR012938">
    <property type="entry name" value="Glc/Sorbosone_DH"/>
</dbReference>
<dbReference type="Gene3D" id="2.120.10.30">
    <property type="entry name" value="TolB, C-terminal domain"/>
    <property type="match status" value="1"/>
</dbReference>
<dbReference type="PROSITE" id="PS51820">
    <property type="entry name" value="PA14"/>
    <property type="match status" value="3"/>
</dbReference>
<name>A0ABR8DNK5_9NOSO</name>
<gene>
    <name evidence="6" type="ORF">H6G97_13305</name>
</gene>
<keyword evidence="7" id="KW-1185">Reference proteome</keyword>
<feature type="compositionally biased region" description="Low complexity" evidence="4">
    <location>
        <begin position="787"/>
        <end position="798"/>
    </location>
</feature>
<dbReference type="SMART" id="SM00758">
    <property type="entry name" value="PA14"/>
    <property type="match status" value="3"/>
</dbReference>
<dbReference type="InterPro" id="IPR037524">
    <property type="entry name" value="PA14/GLEYA"/>
</dbReference>
<dbReference type="SUPFAM" id="SSF141072">
    <property type="entry name" value="CalX-like"/>
    <property type="match status" value="1"/>
</dbReference>
<dbReference type="SUPFAM" id="SSF56988">
    <property type="entry name" value="Anthrax protective antigen"/>
    <property type="match status" value="3"/>
</dbReference>
<protein>
    <submittedName>
        <fullName evidence="6">PQQ-dependent sugar dehydrogenase</fullName>
    </submittedName>
</protein>
<feature type="region of interest" description="Disordered" evidence="4">
    <location>
        <begin position="787"/>
        <end position="807"/>
    </location>
</feature>
<dbReference type="InterPro" id="IPR011041">
    <property type="entry name" value="Quinoprot_gluc/sorb_DH_b-prop"/>
</dbReference>
<feature type="domain" description="PA14" evidence="5">
    <location>
        <begin position="326"/>
        <end position="463"/>
    </location>
</feature>
<feature type="domain" description="PA14" evidence="5">
    <location>
        <begin position="30"/>
        <end position="167"/>
    </location>
</feature>
<comment type="caution">
    <text evidence="6">The sequence shown here is derived from an EMBL/GenBank/DDBJ whole genome shotgun (WGS) entry which is preliminary data.</text>
</comment>
<sequence>MKTQELSTSPNNAITAAAVSPLADPVRLTGAGDGLKAEYYDNINFTNLKKTRTDATVNFNWDFGSPDPLIGVDTFSARWTGQVEAKYSETYNFYTTSDDGVRLWVNDKLVIDKFVDQVLTEYSGAIALVAGQKYNIKLEYYDNNGRAASKLAWSSSTQAKEIIPQSQLYSNVNTPVIGNGNGLKAEYYDNKDFTNLKKTRTDATVNFNWDFGSPDPLIATDTFSARWTGQVQAEYSETYKFYTNSDDGVRLWVNDQLVIDKFVDQPLTENSGSIALVAGQKYDIKLEYYDNTGRATSQLSWSSSTQAKEIIPQSQLYSGVSTPVIGNGNGLKGEYYDNIDFTNLKQIRTDATVNFNWDFGSPDPLIATDTFSARWTGQVQAEYSETYKFYTNSDDGVRLWVNDQLVIDKFVNQPLTENSGSIALVAGQKYNIKLEYYDNNGRAASQLSWSSATQVKEIIPQSQLYSPALQPTITLGESTTTLSESDGNAIITLLRSGDLSGTSSIKYATIAGTATAGVDYGQEGVETAGTLTFAPGETTKQLTIAINDDSFAELDETFGFAIDQPDGAGLGPQRTLGFTIKDNDSQAINFTQPVVNESGGTATVTVTRGNALAAASVDYTTVDGTAKAGSDYQAVSGTLSFAAGQTSKTISISIKDDTITESNETFTLKFSNPVGVVLSTSQTAITIIDNDSGNFERKTVVSGLTQPIDFSSSSDSKLMFIAQKNGVVRVFDNSTNTLLSTPFIDISTQVNNTADRGLLSIAVHPDFGKDANGKNYVYLLFTYDPPETNPNNPKNNPNSTLDNPDQRGNRTARLIRVTADSATGYKTVKAGTEVVLVGTNSNWDNISRPDADSTVIDADDTLNAAPSGIINKDTGKRFNNTQEYLDNLDKVQNLRDFIANDSASHSAGSVRFDTEGNLFVSFGDGTSYNRQDPRAIRVQDLDNMSGKLLRIDAITGKGLSSNPFYNNDPDSNRSKVYNYGLRNPFRFTVDQKTNIPFIGDVGWGSWEEVNTGRGKNFGWPGYEGGVESNGNLTSIKQPNYAKIKAVQDLYNNGIAVTAPIYAYNHSNGSNAIIVGDFYTGGVYENALFIGNTSQGTIDALTLDSQGKVISTKRFASDVGVPVNITAGKDGKLYYVDLLAGKIDSWEPESI</sequence>
<dbReference type="Proteomes" id="UP000623440">
    <property type="component" value="Unassembled WGS sequence"/>
</dbReference>
<dbReference type="Pfam" id="PF07691">
    <property type="entry name" value="PA14"/>
    <property type="match status" value="3"/>
</dbReference>
<dbReference type="EMBL" id="JACJSI010000021">
    <property type="protein sequence ID" value="MBD2530495.1"/>
    <property type="molecule type" value="Genomic_DNA"/>
</dbReference>
<keyword evidence="1" id="KW-0732">Signal</keyword>
<dbReference type="InterPro" id="IPR038081">
    <property type="entry name" value="CalX-like_sf"/>
</dbReference>
<dbReference type="InterPro" id="IPR003644">
    <property type="entry name" value="Calx_beta"/>
</dbReference>
<organism evidence="6 7">
    <name type="scientific">Nostoc flagelliforme FACHB-838</name>
    <dbReference type="NCBI Taxonomy" id="2692904"/>
    <lineage>
        <taxon>Bacteria</taxon>
        <taxon>Bacillati</taxon>
        <taxon>Cyanobacteriota</taxon>
        <taxon>Cyanophyceae</taxon>
        <taxon>Nostocales</taxon>
        <taxon>Nostocaceae</taxon>
        <taxon>Nostoc</taxon>
    </lineage>
</organism>
<dbReference type="SUPFAM" id="SSF50952">
    <property type="entry name" value="Soluble quinoprotein glucose dehydrogenase"/>
    <property type="match status" value="1"/>
</dbReference>
<dbReference type="SMART" id="SM00237">
    <property type="entry name" value="Calx_beta"/>
    <property type="match status" value="2"/>
</dbReference>
<dbReference type="Pfam" id="PF07995">
    <property type="entry name" value="GSDH"/>
    <property type="match status" value="1"/>
</dbReference>
<dbReference type="InterPro" id="IPR011658">
    <property type="entry name" value="PA14_dom"/>
</dbReference>
<evidence type="ECO:0000256" key="1">
    <source>
        <dbReference type="ARBA" id="ARBA00022729"/>
    </source>
</evidence>
<dbReference type="Pfam" id="PF03160">
    <property type="entry name" value="Calx-beta"/>
    <property type="match status" value="2"/>
</dbReference>
<evidence type="ECO:0000256" key="2">
    <source>
        <dbReference type="ARBA" id="ARBA00022737"/>
    </source>
</evidence>
<evidence type="ECO:0000259" key="5">
    <source>
        <dbReference type="PROSITE" id="PS51820"/>
    </source>
</evidence>
<dbReference type="InterPro" id="IPR011042">
    <property type="entry name" value="6-blade_b-propeller_TolB-like"/>
</dbReference>
<evidence type="ECO:0000256" key="3">
    <source>
        <dbReference type="ARBA" id="ARBA00022837"/>
    </source>
</evidence>
<evidence type="ECO:0000256" key="4">
    <source>
        <dbReference type="SAM" id="MobiDB-lite"/>
    </source>
</evidence>
<accession>A0ABR8DNK5</accession>
<feature type="domain" description="PA14" evidence="5">
    <location>
        <begin position="178"/>
        <end position="315"/>
    </location>
</feature>
<proteinExistence type="predicted"/>
<dbReference type="PANTHER" id="PTHR19328">
    <property type="entry name" value="HEDGEHOG-INTERACTING PROTEIN"/>
    <property type="match status" value="1"/>
</dbReference>
<dbReference type="RefSeq" id="WP_190941045.1">
    <property type="nucleotide sequence ID" value="NZ_JACJSI010000021.1"/>
</dbReference>
<dbReference type="Gene3D" id="3.90.182.10">
    <property type="entry name" value="Toxin - Anthrax Protective Antigen,domain 1"/>
    <property type="match status" value="3"/>
</dbReference>
<keyword evidence="2" id="KW-0677">Repeat</keyword>
<dbReference type="Gene3D" id="2.60.40.2030">
    <property type="match status" value="1"/>
</dbReference>